<dbReference type="Proteomes" id="UP001556709">
    <property type="component" value="Unassembled WGS sequence"/>
</dbReference>
<dbReference type="EMBL" id="JBAKFM010000002">
    <property type="protein sequence ID" value="MEX0469004.1"/>
    <property type="molecule type" value="Genomic_DNA"/>
</dbReference>
<sequence>MNLETTPLLTDLYELTMLQTYYEHGMTDEAVFELFMRRAPERGFFVSAGLDQALGWLENLVFGDEELEWMAGSGLFNAAFIERMRDFRFTGTVRAMPEGSLFFAEEPVLQIVAPLPEAQLIESRLMNIVHYQTLIASKAVRSRMAAGDVPVIDFGMRRAHGGEAGTWAARACYLAGFGATATCLGSARYNIPPTGTMAHAFILAHDDEATAFERFARSHPDNVVLLIDTYDVRRGAERVVEVAEKLAPDGIRIHGVRIDSGDLAANARMTRSILDAGGLTETRIIVSGGLDEYRIEALQRENAPIDGIGVGSNVDTSADAPFLDSAYKLHLYQDRPRGKHSAGKTDLPGRKQVFRHIEAGRMSGDVIGLADEDLPGSPLLETVMREGQRVGEGQAWDLESARLRLGDGLTQLAPDYRALREPDAYPVTLSPGLVALRDALARAL</sequence>
<dbReference type="NCBIfam" id="TIGR01513">
    <property type="entry name" value="NAPRTase_put"/>
    <property type="match status" value="1"/>
</dbReference>
<dbReference type="CDD" id="cd01570">
    <property type="entry name" value="NAPRTase_A"/>
    <property type="match status" value="1"/>
</dbReference>
<evidence type="ECO:0000313" key="14">
    <source>
        <dbReference type="Proteomes" id="UP001556709"/>
    </source>
</evidence>
<keyword evidence="7 9" id="KW-0808">Transferase</keyword>
<accession>A0ABV3TBJ1</accession>
<keyword evidence="13" id="KW-0328">Glycosyltransferase</keyword>
<keyword evidence="4" id="KW-0597">Phosphoprotein</keyword>
<dbReference type="Gene3D" id="3.20.140.10">
    <property type="entry name" value="nicotinate phosphoribosyltransferase"/>
    <property type="match status" value="1"/>
</dbReference>
<dbReference type="InterPro" id="IPR006405">
    <property type="entry name" value="Nic_PRibTrfase_pncB"/>
</dbReference>
<evidence type="ECO:0000256" key="5">
    <source>
        <dbReference type="ARBA" id="ARBA00022598"/>
    </source>
</evidence>
<proteinExistence type="inferred from homology"/>
<comment type="PTM">
    <text evidence="9">Transiently phosphorylated on a His residue during the reaction cycle. Phosphorylation strongly increases the affinity for substrates and increases the rate of nicotinate D-ribonucleotide production. Dephosphorylation regenerates the low-affinity form of the enzyme, leading to product release.</text>
</comment>
<dbReference type="InterPro" id="IPR007229">
    <property type="entry name" value="Nic_PRibTrfase-Fam"/>
</dbReference>
<dbReference type="SUPFAM" id="SSF54675">
    <property type="entry name" value="Nicotinate/Quinolinate PRTase N-terminal domain-like"/>
    <property type="match status" value="1"/>
</dbReference>
<keyword evidence="14" id="KW-1185">Reference proteome</keyword>
<dbReference type="Gene3D" id="3.20.20.70">
    <property type="entry name" value="Aldolase class I"/>
    <property type="match status" value="1"/>
</dbReference>
<dbReference type="NCBIfam" id="NF006696">
    <property type="entry name" value="PRK09243.1-3"/>
    <property type="match status" value="1"/>
</dbReference>
<evidence type="ECO:0000313" key="13">
    <source>
        <dbReference type="EMBL" id="MEX0469004.1"/>
    </source>
</evidence>
<dbReference type="InterPro" id="IPR041525">
    <property type="entry name" value="N/Namide_PRibTrfase"/>
</dbReference>
<dbReference type="InterPro" id="IPR013785">
    <property type="entry name" value="Aldolase_TIM"/>
</dbReference>
<evidence type="ECO:0000256" key="6">
    <source>
        <dbReference type="ARBA" id="ARBA00022642"/>
    </source>
</evidence>
<feature type="domain" description="Nicotinate phosphoribosyltransferase C-terminal" evidence="12">
    <location>
        <begin position="378"/>
        <end position="436"/>
    </location>
</feature>
<evidence type="ECO:0000259" key="11">
    <source>
        <dbReference type="Pfam" id="PF17767"/>
    </source>
</evidence>
<dbReference type="PANTHER" id="PTHR11098:SF1">
    <property type="entry name" value="NICOTINATE PHOSPHORIBOSYLTRANSFERASE"/>
    <property type="match status" value="1"/>
</dbReference>
<dbReference type="InterPro" id="IPR041619">
    <property type="entry name" value="NAPRTase_C"/>
</dbReference>
<comment type="caution">
    <text evidence="13">The sequence shown here is derived from an EMBL/GenBank/DDBJ whole genome shotgun (WGS) entry which is preliminary data.</text>
</comment>
<evidence type="ECO:0000256" key="3">
    <source>
        <dbReference type="ARBA" id="ARBA00013236"/>
    </source>
</evidence>
<dbReference type="Pfam" id="PF04095">
    <property type="entry name" value="NAPRTase"/>
    <property type="match status" value="1"/>
</dbReference>
<evidence type="ECO:0000256" key="8">
    <source>
        <dbReference type="ARBA" id="ARBA00048668"/>
    </source>
</evidence>
<comment type="similarity">
    <text evidence="2 9">Belongs to the NAPRTase family.</text>
</comment>
<comment type="function">
    <text evidence="9">Catalyzes the first step in the biosynthesis of NAD from nicotinic acid, the ATP-dependent synthesis of beta-nicotinate D-ribonucleotide from nicotinate and 5-phospho-D-ribose 1-phosphate.</text>
</comment>
<evidence type="ECO:0000259" key="12">
    <source>
        <dbReference type="Pfam" id="PF17956"/>
    </source>
</evidence>
<dbReference type="Pfam" id="PF17767">
    <property type="entry name" value="NAPRTase_N"/>
    <property type="match status" value="1"/>
</dbReference>
<dbReference type="PIRSF" id="PIRSF000484">
    <property type="entry name" value="NAPRT"/>
    <property type="match status" value="1"/>
</dbReference>
<evidence type="ECO:0000256" key="9">
    <source>
        <dbReference type="RuleBase" id="RU365100"/>
    </source>
</evidence>
<dbReference type="PANTHER" id="PTHR11098">
    <property type="entry name" value="NICOTINATE PHOSPHORIBOSYLTRANSFERASE"/>
    <property type="match status" value="1"/>
</dbReference>
<dbReference type="RefSeq" id="WP_367958775.1">
    <property type="nucleotide sequence ID" value="NZ_JBAKFH010000002.1"/>
</dbReference>
<gene>
    <name evidence="13" type="ORF">V6X73_04615</name>
</gene>
<dbReference type="GO" id="GO:0016757">
    <property type="term" value="F:glycosyltransferase activity"/>
    <property type="evidence" value="ECO:0007669"/>
    <property type="project" value="UniProtKB-KW"/>
</dbReference>
<keyword evidence="5 9" id="KW-0436">Ligase</keyword>
<reference evidence="13 14" key="1">
    <citation type="submission" date="2024-02" db="EMBL/GenBank/DDBJ databases">
        <title>New especies of Spiribacter isolated from saline water.</title>
        <authorList>
            <person name="Leon M.J."/>
            <person name="De La Haba R."/>
            <person name="Sanchez-Porro C."/>
            <person name="Ventosa A."/>
        </authorList>
    </citation>
    <scope>NUCLEOTIDE SEQUENCE [LARGE SCALE GENOMIC DNA]</scope>
    <source>
        <strain evidence="14">ag22IC6-390</strain>
    </source>
</reference>
<comment type="catalytic activity">
    <reaction evidence="8 9">
        <text>5-phospho-alpha-D-ribose 1-diphosphate + nicotinate + ATP + H2O = nicotinate beta-D-ribonucleotide + ADP + phosphate + diphosphate</text>
        <dbReference type="Rhea" id="RHEA:36163"/>
        <dbReference type="ChEBI" id="CHEBI:15377"/>
        <dbReference type="ChEBI" id="CHEBI:30616"/>
        <dbReference type="ChEBI" id="CHEBI:32544"/>
        <dbReference type="ChEBI" id="CHEBI:33019"/>
        <dbReference type="ChEBI" id="CHEBI:43474"/>
        <dbReference type="ChEBI" id="CHEBI:57502"/>
        <dbReference type="ChEBI" id="CHEBI:58017"/>
        <dbReference type="ChEBI" id="CHEBI:456216"/>
        <dbReference type="EC" id="6.3.4.21"/>
    </reaction>
</comment>
<evidence type="ECO:0000256" key="1">
    <source>
        <dbReference type="ARBA" id="ARBA00004952"/>
    </source>
</evidence>
<evidence type="ECO:0000256" key="2">
    <source>
        <dbReference type="ARBA" id="ARBA00010897"/>
    </source>
</evidence>
<organism evidence="13 14">
    <name type="scientific">Spiribacter pallidus</name>
    <dbReference type="NCBI Taxonomy" id="1987936"/>
    <lineage>
        <taxon>Bacteria</taxon>
        <taxon>Pseudomonadati</taxon>
        <taxon>Pseudomonadota</taxon>
        <taxon>Gammaproteobacteria</taxon>
        <taxon>Chromatiales</taxon>
        <taxon>Ectothiorhodospiraceae</taxon>
        <taxon>Spiribacter</taxon>
    </lineage>
</organism>
<feature type="domain" description="Nicotinate phosphoribosyltransferase N-terminal" evidence="11">
    <location>
        <begin position="8"/>
        <end position="129"/>
    </location>
</feature>
<evidence type="ECO:0000259" key="10">
    <source>
        <dbReference type="Pfam" id="PF04095"/>
    </source>
</evidence>
<dbReference type="NCBIfam" id="NF009131">
    <property type="entry name" value="PRK12484.1"/>
    <property type="match status" value="1"/>
</dbReference>
<dbReference type="InterPro" id="IPR036068">
    <property type="entry name" value="Nicotinate_pribotase-like_C"/>
</dbReference>
<evidence type="ECO:0000256" key="7">
    <source>
        <dbReference type="ARBA" id="ARBA00022679"/>
    </source>
</evidence>
<evidence type="ECO:0000256" key="4">
    <source>
        <dbReference type="ARBA" id="ARBA00022553"/>
    </source>
</evidence>
<keyword evidence="6 9" id="KW-0662">Pyridine nucleotide biosynthesis</keyword>
<dbReference type="SUPFAM" id="SSF51690">
    <property type="entry name" value="Nicotinate/Quinolinate PRTase C-terminal domain-like"/>
    <property type="match status" value="1"/>
</dbReference>
<protein>
    <recommendedName>
        <fullName evidence="3 9">Nicotinate phosphoribosyltransferase</fullName>
        <ecNumber evidence="3 9">6.3.4.21</ecNumber>
    </recommendedName>
</protein>
<name>A0ABV3TBJ1_9GAMM</name>
<comment type="pathway">
    <text evidence="1 9">Cofactor biosynthesis; NAD(+) biosynthesis; nicotinate D-ribonucleotide from nicotinate: step 1/1.</text>
</comment>
<dbReference type="EC" id="6.3.4.21" evidence="3 9"/>
<dbReference type="Pfam" id="PF17956">
    <property type="entry name" value="NAPRTase_C"/>
    <property type="match status" value="1"/>
</dbReference>
<feature type="domain" description="Nicotinate/nicotinamide phosphoribosyltransferase" evidence="10">
    <location>
        <begin position="151"/>
        <end position="299"/>
    </location>
</feature>
<dbReference type="GO" id="GO:0004516">
    <property type="term" value="F:nicotinate phosphoribosyltransferase activity"/>
    <property type="evidence" value="ECO:0007669"/>
    <property type="project" value="UniProtKB-EC"/>
</dbReference>
<dbReference type="InterPro" id="IPR040727">
    <property type="entry name" value="NAPRTase_N"/>
</dbReference>